<accession>A0A410MJ61</accession>
<protein>
    <submittedName>
        <fullName evidence="2">Glycerophosphodiester phosphodiesterase</fullName>
    </submittedName>
</protein>
<dbReference type="KEGG" id="hli:HLI_19670"/>
<gene>
    <name evidence="2" type="ORF">HLI_19670</name>
</gene>
<dbReference type="GO" id="GO:0008081">
    <property type="term" value="F:phosphoric diester hydrolase activity"/>
    <property type="evidence" value="ECO:0007669"/>
    <property type="project" value="InterPro"/>
</dbReference>
<dbReference type="GO" id="GO:0006629">
    <property type="term" value="P:lipid metabolic process"/>
    <property type="evidence" value="ECO:0007669"/>
    <property type="project" value="InterPro"/>
</dbReference>
<organism evidence="2 3">
    <name type="scientific">Halobacillus litoralis</name>
    <dbReference type="NCBI Taxonomy" id="45668"/>
    <lineage>
        <taxon>Bacteria</taxon>
        <taxon>Bacillati</taxon>
        <taxon>Bacillota</taxon>
        <taxon>Bacilli</taxon>
        <taxon>Bacillales</taxon>
        <taxon>Bacillaceae</taxon>
        <taxon>Halobacillus</taxon>
    </lineage>
</organism>
<dbReference type="SUPFAM" id="SSF51695">
    <property type="entry name" value="PLC-like phosphodiesterases"/>
    <property type="match status" value="1"/>
</dbReference>
<feature type="domain" description="GP-PDE" evidence="1">
    <location>
        <begin position="3"/>
        <end position="239"/>
    </location>
</feature>
<evidence type="ECO:0000259" key="1">
    <source>
        <dbReference type="PROSITE" id="PS51704"/>
    </source>
</evidence>
<dbReference type="Proteomes" id="UP000287756">
    <property type="component" value="Chromosome"/>
</dbReference>
<dbReference type="Gene3D" id="3.20.20.190">
    <property type="entry name" value="Phosphatidylinositol (PI) phosphodiesterase"/>
    <property type="match status" value="1"/>
</dbReference>
<evidence type="ECO:0000313" key="3">
    <source>
        <dbReference type="Proteomes" id="UP000287756"/>
    </source>
</evidence>
<reference evidence="2 3" key="1">
    <citation type="submission" date="2018-01" db="EMBL/GenBank/DDBJ databases">
        <title>The whole genome sequencing and assembly of Halobacillus litoralis ERB031 strain.</title>
        <authorList>
            <person name="Lee S.-J."/>
            <person name="Park M.-K."/>
            <person name="Kim J.-Y."/>
            <person name="Lee Y.-J."/>
            <person name="Yi H."/>
            <person name="Bahn Y.-S."/>
            <person name="Kim J.F."/>
            <person name="Lee D.-W."/>
        </authorList>
    </citation>
    <scope>NUCLEOTIDE SEQUENCE [LARGE SCALE GENOMIC DNA]</scope>
    <source>
        <strain evidence="2 3">ERB 031</strain>
    </source>
</reference>
<dbReference type="RefSeq" id="WP_128526944.1">
    <property type="nucleotide sequence ID" value="NZ_CP026118.1"/>
</dbReference>
<name>A0A410MJ61_9BACI</name>
<dbReference type="InterPro" id="IPR017946">
    <property type="entry name" value="PLC-like_Pdiesterase_TIM-brl"/>
</dbReference>
<dbReference type="PANTHER" id="PTHR46211:SF1">
    <property type="entry name" value="GLYCEROPHOSPHODIESTER PHOSPHODIESTERASE, CYTOPLASMIC"/>
    <property type="match status" value="1"/>
</dbReference>
<dbReference type="AlphaFoldDB" id="A0A410MJ61"/>
<evidence type="ECO:0000313" key="2">
    <source>
        <dbReference type="EMBL" id="QAS54716.1"/>
    </source>
</evidence>
<dbReference type="Pfam" id="PF03009">
    <property type="entry name" value="GDPD"/>
    <property type="match status" value="1"/>
</dbReference>
<dbReference type="OrthoDB" id="384721at2"/>
<dbReference type="PROSITE" id="PS51704">
    <property type="entry name" value="GP_PDE"/>
    <property type="match status" value="1"/>
</dbReference>
<dbReference type="EMBL" id="CP026118">
    <property type="protein sequence ID" value="QAS54716.1"/>
    <property type="molecule type" value="Genomic_DNA"/>
</dbReference>
<dbReference type="InterPro" id="IPR030395">
    <property type="entry name" value="GP_PDE_dom"/>
</dbReference>
<sequence>MKTLIYAHRGASKLAPENTMPAFELARAAGAEGIETDVQLTKDQIPVLIHDENLRRTTNGTGFVQDYTYAQLRLLDAGSWFSPKFSDTYIVTLDEFLRWFHEQPMFLNIELKTNVIEYKNIERIVYESLKRYHVLERSVISSFNSDSLVRMKSINPSVQTAFLTSTNMRSLPQYAKSLDCNALHVKHRLLDKKLMKRCHKQELELRIYTVNRPAMMKKCYQLGVNGIFTDVPHQAIEYRDLWKKRRKG</sequence>
<dbReference type="CDD" id="cd08563">
    <property type="entry name" value="GDPD_TtGDE_like"/>
    <property type="match status" value="1"/>
</dbReference>
<proteinExistence type="predicted"/>
<dbReference type="PANTHER" id="PTHR46211">
    <property type="entry name" value="GLYCEROPHOSPHORYL DIESTER PHOSPHODIESTERASE"/>
    <property type="match status" value="1"/>
</dbReference>